<dbReference type="Gene3D" id="3.40.720.10">
    <property type="entry name" value="Alkaline Phosphatase, subunit A"/>
    <property type="match status" value="1"/>
</dbReference>
<dbReference type="PANTHER" id="PTHR21110:SF0">
    <property type="entry name" value="PHOSPHOPENTOMUTASE"/>
    <property type="match status" value="1"/>
</dbReference>
<keyword evidence="4" id="KW-0413">Isomerase</keyword>
<dbReference type="EMBL" id="BMLW01000001">
    <property type="protein sequence ID" value="GGP07610.1"/>
    <property type="molecule type" value="Genomic_DNA"/>
</dbReference>
<dbReference type="Pfam" id="PF01676">
    <property type="entry name" value="Metalloenzyme"/>
    <property type="match status" value="1"/>
</dbReference>
<feature type="domain" description="Metalloenzyme" evidence="5">
    <location>
        <begin position="3"/>
        <end position="386"/>
    </location>
</feature>
<evidence type="ECO:0000313" key="6">
    <source>
        <dbReference type="EMBL" id="GGP07610.1"/>
    </source>
</evidence>
<keyword evidence="3" id="KW-0464">Manganese</keyword>
<comment type="similarity">
    <text evidence="1">Belongs to the phosphopentomutase family.</text>
</comment>
<evidence type="ECO:0000256" key="4">
    <source>
        <dbReference type="ARBA" id="ARBA00023235"/>
    </source>
</evidence>
<dbReference type="NCBIfam" id="NF009049">
    <property type="entry name" value="PRK12383.1"/>
    <property type="match status" value="1"/>
</dbReference>
<name>A0ABQ2NTH5_9BACI</name>
<sequence length="398" mass="44448">MTKRVIILILDSLGVGNMDDVKEYHPQDIGANTFYHILDKTSLNIPNLERLGINKILHHPKLKNEENLASYGVLNLMHQGADSFEGHNEIMGSKPKKAYLAPFIENMEEVKAALENEGYKVTIPNPKMPYLLVDDLVIVADNIETDYGQIYNVSAPLDYISFEEVLKIGNCVRKNVKVNRVIALGGKSVTPKHLQASVERRADGLVGVNSPKSNVYKQGYEVRHLGYGISPEYQLPTIAVKEGLDVSLVGKMQDVIYCEGAKKFPGVDTKQVMENILHEMDHMKSGLIAATVQETDLAGHAQDPDRYANRIKLVDTYLTEVFHRMTKNDLLIMSADHGNDPTIGHSQHTREKTYLLAFHKGWNPINIGERDTLSDIGATAAAYLELHPTENGESFLFE</sequence>
<proteinExistence type="inferred from homology"/>
<evidence type="ECO:0000256" key="3">
    <source>
        <dbReference type="ARBA" id="ARBA00023211"/>
    </source>
</evidence>
<dbReference type="Gene3D" id="3.30.70.1250">
    <property type="entry name" value="Phosphopentomutase"/>
    <property type="match status" value="1"/>
</dbReference>
<keyword evidence="2" id="KW-0479">Metal-binding</keyword>
<evidence type="ECO:0000256" key="1">
    <source>
        <dbReference type="ARBA" id="ARBA00010373"/>
    </source>
</evidence>
<dbReference type="Proteomes" id="UP000641206">
    <property type="component" value="Unassembled WGS sequence"/>
</dbReference>
<evidence type="ECO:0000256" key="2">
    <source>
        <dbReference type="ARBA" id="ARBA00022723"/>
    </source>
</evidence>
<evidence type="ECO:0000259" key="5">
    <source>
        <dbReference type="Pfam" id="PF01676"/>
    </source>
</evidence>
<dbReference type="SUPFAM" id="SSF53649">
    <property type="entry name" value="Alkaline phosphatase-like"/>
    <property type="match status" value="1"/>
</dbReference>
<comment type="caution">
    <text evidence="6">The sequence shown here is derived from an EMBL/GenBank/DDBJ whole genome shotgun (WGS) entry which is preliminary data.</text>
</comment>
<dbReference type="RefSeq" id="WP_077601672.1">
    <property type="nucleotide sequence ID" value="NZ_BMLW01000001.1"/>
</dbReference>
<dbReference type="CDD" id="cd16009">
    <property type="entry name" value="PPM"/>
    <property type="match status" value="1"/>
</dbReference>
<gene>
    <name evidence="6" type="ORF">GCM10011346_04280</name>
</gene>
<dbReference type="PIRSF" id="PIRSF001491">
    <property type="entry name" value="Ppentomutase"/>
    <property type="match status" value="1"/>
</dbReference>
<dbReference type="InterPro" id="IPR010045">
    <property type="entry name" value="DeoB"/>
</dbReference>
<dbReference type="InterPro" id="IPR024052">
    <property type="entry name" value="Phosphopentomutase_DeoB_cap_sf"/>
</dbReference>
<evidence type="ECO:0000313" key="7">
    <source>
        <dbReference type="Proteomes" id="UP000641206"/>
    </source>
</evidence>
<accession>A0ABQ2NTH5</accession>
<keyword evidence="7" id="KW-1185">Reference proteome</keyword>
<reference evidence="7" key="1">
    <citation type="journal article" date="2019" name="Int. J. Syst. Evol. Microbiol.">
        <title>The Global Catalogue of Microorganisms (GCM) 10K type strain sequencing project: providing services to taxonomists for standard genome sequencing and annotation.</title>
        <authorList>
            <consortium name="The Broad Institute Genomics Platform"/>
            <consortium name="The Broad Institute Genome Sequencing Center for Infectious Disease"/>
            <person name="Wu L."/>
            <person name="Ma J."/>
        </authorList>
    </citation>
    <scope>NUCLEOTIDE SEQUENCE [LARGE SCALE GENOMIC DNA]</scope>
    <source>
        <strain evidence="7">CGMCC 1.7693</strain>
    </source>
</reference>
<dbReference type="PANTHER" id="PTHR21110">
    <property type="entry name" value="PHOSPHOPENTOMUTASE"/>
    <property type="match status" value="1"/>
</dbReference>
<dbReference type="InterPro" id="IPR017850">
    <property type="entry name" value="Alkaline_phosphatase_core_sf"/>
</dbReference>
<protein>
    <submittedName>
        <fullName evidence="6">Phosphopentomutase</fullName>
    </submittedName>
</protein>
<dbReference type="InterPro" id="IPR006124">
    <property type="entry name" value="Metalloenzyme"/>
</dbReference>
<organism evidence="6 7">
    <name type="scientific">Oceanobacillus neutriphilus</name>
    <dbReference type="NCBI Taxonomy" id="531815"/>
    <lineage>
        <taxon>Bacteria</taxon>
        <taxon>Bacillati</taxon>
        <taxon>Bacillota</taxon>
        <taxon>Bacilli</taxon>
        <taxon>Bacillales</taxon>
        <taxon>Bacillaceae</taxon>
        <taxon>Oceanobacillus</taxon>
    </lineage>
</organism>